<keyword evidence="2" id="KW-1185">Reference proteome</keyword>
<sequence>MNTLTQAKKLDPLKAFQQKLVDFAARKRRGIRNPFVIVPVDPPYERRMTSILASWEPEPDHHTGQLPVKRIFLDEILPQTDVYRTVVSIPQAALESASASGLGDYDVTERVEQTMRDNLATEIVDLILDEHEDILTVERQIVLLLNLGSLYPFARASELLDEFDRRRAQSTIGIPFPGSVIGGKLAFFGEDARHYYPAHRIDQQIKGRHLQ</sequence>
<accession>A0A5B8Y803</accession>
<gene>
    <name evidence="1" type="ORF">FIV42_15340</name>
</gene>
<proteinExistence type="predicted"/>
<dbReference type="EMBL" id="CP041186">
    <property type="protein sequence ID" value="QDG52066.1"/>
    <property type="molecule type" value="Genomic_DNA"/>
</dbReference>
<organism evidence="1 2">
    <name type="scientific">Persicimonas caeni</name>
    <dbReference type="NCBI Taxonomy" id="2292766"/>
    <lineage>
        <taxon>Bacteria</taxon>
        <taxon>Deltaproteobacteria</taxon>
        <taxon>Bradymonadales</taxon>
        <taxon>Bradymonadaceae</taxon>
        <taxon>Persicimonas</taxon>
    </lineage>
</organism>
<dbReference type="Proteomes" id="UP000315995">
    <property type="component" value="Chromosome"/>
</dbReference>
<dbReference type="Pfam" id="PF08747">
    <property type="entry name" value="BrxB"/>
    <property type="match status" value="1"/>
</dbReference>
<reference evidence="1 2" key="1">
    <citation type="submission" date="2019-06" db="EMBL/GenBank/DDBJ databases">
        <title>Persicimonas caeni gen. nov., sp. nov., a predatory bacterium isolated from solar saltern.</title>
        <authorList>
            <person name="Wang S."/>
        </authorList>
    </citation>
    <scope>NUCLEOTIDE SEQUENCE [LARGE SCALE GENOMIC DNA]</scope>
    <source>
        <strain evidence="1 2">YN101</strain>
    </source>
</reference>
<dbReference type="AlphaFoldDB" id="A0A4Y6PUQ4"/>
<accession>A0A4Y6PUQ4</accession>
<dbReference type="OrthoDB" id="1093513at2"/>
<dbReference type="InterPro" id="IPR014858">
    <property type="entry name" value="BrxB"/>
</dbReference>
<protein>
    <submittedName>
        <fullName evidence="1">DUF1788 domain-containing protein</fullName>
    </submittedName>
</protein>
<name>A0A4Y6PUQ4_PERCE</name>
<evidence type="ECO:0000313" key="1">
    <source>
        <dbReference type="EMBL" id="QDG52066.1"/>
    </source>
</evidence>
<evidence type="ECO:0000313" key="2">
    <source>
        <dbReference type="Proteomes" id="UP000315995"/>
    </source>
</evidence>